<dbReference type="GO" id="GO:0005886">
    <property type="term" value="C:plasma membrane"/>
    <property type="evidence" value="ECO:0007669"/>
    <property type="project" value="UniProtKB-ARBA"/>
</dbReference>
<evidence type="ECO:0000256" key="2">
    <source>
        <dbReference type="ARBA" id="ARBA00023130"/>
    </source>
</evidence>
<evidence type="ECO:0000313" key="6">
    <source>
        <dbReference type="Proteomes" id="UP000694417"/>
    </source>
</evidence>
<reference evidence="5" key="2">
    <citation type="submission" date="2025-09" db="UniProtKB">
        <authorList>
            <consortium name="Ensembl"/>
        </authorList>
    </citation>
    <scope>IDENTIFICATION</scope>
</reference>
<feature type="domain" description="Ig-like" evidence="4">
    <location>
        <begin position="7"/>
        <end position="106"/>
    </location>
</feature>
<dbReference type="InterPro" id="IPR013783">
    <property type="entry name" value="Ig-like_fold"/>
</dbReference>
<evidence type="ECO:0000259" key="4">
    <source>
        <dbReference type="PROSITE" id="PS50835"/>
    </source>
</evidence>
<dbReference type="InterPro" id="IPR007110">
    <property type="entry name" value="Ig-like_dom"/>
</dbReference>
<dbReference type="SMART" id="SM00406">
    <property type="entry name" value="IGv"/>
    <property type="match status" value="1"/>
</dbReference>
<sequence>METQSEPGSSLLLQSVRCDIMMTQSPSSLHVSRGERVTITCRASQNINSWLAWYQQKPGQSPKLLIYKASNLESGVPSRFRGSGSGTDYTLTISSLEPEDVANYHCLQYDSYPPTVLQAMTKTTQGAKV</sequence>
<dbReference type="Ensembl" id="ENSUPAT00010034351.1">
    <property type="protein sequence ID" value="ENSUPAP00010030233.1"/>
    <property type="gene ID" value="ENSUPAG00010023735.1"/>
</dbReference>
<dbReference type="PROSITE" id="PS50835">
    <property type="entry name" value="IG_LIKE"/>
    <property type="match status" value="1"/>
</dbReference>
<dbReference type="AlphaFoldDB" id="A0A8D2IEL3"/>
<dbReference type="SMART" id="SM00409">
    <property type="entry name" value="IG"/>
    <property type="match status" value="1"/>
</dbReference>
<dbReference type="GO" id="GO:0019814">
    <property type="term" value="C:immunoglobulin complex"/>
    <property type="evidence" value="ECO:0007669"/>
    <property type="project" value="UniProtKB-KW"/>
</dbReference>
<dbReference type="FunFam" id="2.60.40.10:FF:000212">
    <property type="entry name" value="Immunoglobulin kappa chain variable 12-38"/>
    <property type="match status" value="1"/>
</dbReference>
<dbReference type="GO" id="GO:0005576">
    <property type="term" value="C:extracellular region"/>
    <property type="evidence" value="ECO:0007669"/>
    <property type="project" value="UniProtKB-ARBA"/>
</dbReference>
<name>A0A8D2IEL3_UROPR</name>
<dbReference type="Gene3D" id="2.60.40.10">
    <property type="entry name" value="Immunoglobulins"/>
    <property type="match status" value="1"/>
</dbReference>
<dbReference type="PANTHER" id="PTHR23267">
    <property type="entry name" value="IMMUNOGLOBULIN LIGHT CHAIN"/>
    <property type="match status" value="1"/>
</dbReference>
<proteinExistence type="predicted"/>
<dbReference type="GeneTree" id="ENSGT00940000162515"/>
<keyword evidence="1" id="KW-0391">Immunity</keyword>
<evidence type="ECO:0000256" key="3">
    <source>
        <dbReference type="ARBA" id="ARBA00043265"/>
    </source>
</evidence>
<dbReference type="Pfam" id="PF07686">
    <property type="entry name" value="V-set"/>
    <property type="match status" value="1"/>
</dbReference>
<keyword evidence="6" id="KW-1185">Reference proteome</keyword>
<dbReference type="Proteomes" id="UP000694417">
    <property type="component" value="Unplaced"/>
</dbReference>
<dbReference type="InterPro" id="IPR036179">
    <property type="entry name" value="Ig-like_dom_sf"/>
</dbReference>
<accession>A0A8D2IEL3</accession>
<dbReference type="InterPro" id="IPR003599">
    <property type="entry name" value="Ig_sub"/>
</dbReference>
<protein>
    <recommendedName>
        <fullName evidence="4">Ig-like domain-containing protein</fullName>
    </recommendedName>
</protein>
<dbReference type="SUPFAM" id="SSF48726">
    <property type="entry name" value="Immunoglobulin"/>
    <property type="match status" value="1"/>
</dbReference>
<reference evidence="5" key="1">
    <citation type="submission" date="2025-08" db="UniProtKB">
        <authorList>
            <consortium name="Ensembl"/>
        </authorList>
    </citation>
    <scope>IDENTIFICATION</scope>
</reference>
<keyword evidence="3" id="KW-1280">Immunoglobulin</keyword>
<dbReference type="InterPro" id="IPR050150">
    <property type="entry name" value="IgV_Light_Chain"/>
</dbReference>
<keyword evidence="2" id="KW-1064">Adaptive immunity</keyword>
<dbReference type="InterPro" id="IPR013106">
    <property type="entry name" value="Ig_V-set"/>
</dbReference>
<dbReference type="CDD" id="cd04980">
    <property type="entry name" value="IgV_L_kappa"/>
    <property type="match status" value="1"/>
</dbReference>
<organism evidence="5 6">
    <name type="scientific">Urocitellus parryii</name>
    <name type="common">Arctic ground squirrel</name>
    <name type="synonym">Spermophilus parryii</name>
    <dbReference type="NCBI Taxonomy" id="9999"/>
    <lineage>
        <taxon>Eukaryota</taxon>
        <taxon>Metazoa</taxon>
        <taxon>Chordata</taxon>
        <taxon>Craniata</taxon>
        <taxon>Vertebrata</taxon>
        <taxon>Euteleostomi</taxon>
        <taxon>Mammalia</taxon>
        <taxon>Eutheria</taxon>
        <taxon>Euarchontoglires</taxon>
        <taxon>Glires</taxon>
        <taxon>Rodentia</taxon>
        <taxon>Sciuromorpha</taxon>
        <taxon>Sciuridae</taxon>
        <taxon>Xerinae</taxon>
        <taxon>Marmotini</taxon>
        <taxon>Urocitellus</taxon>
    </lineage>
</organism>
<evidence type="ECO:0000256" key="1">
    <source>
        <dbReference type="ARBA" id="ARBA00022859"/>
    </source>
</evidence>
<evidence type="ECO:0000313" key="5">
    <source>
        <dbReference type="Ensembl" id="ENSUPAP00010030233.1"/>
    </source>
</evidence>
<dbReference type="GO" id="GO:0002250">
    <property type="term" value="P:adaptive immune response"/>
    <property type="evidence" value="ECO:0007669"/>
    <property type="project" value="UniProtKB-KW"/>
</dbReference>